<evidence type="ECO:0000256" key="4">
    <source>
        <dbReference type="ARBA" id="ARBA00022679"/>
    </source>
</evidence>
<dbReference type="PROSITE" id="PS50011">
    <property type="entry name" value="PROTEIN_KINASE_DOM"/>
    <property type="match status" value="1"/>
</dbReference>
<gene>
    <name evidence="12" type="ORF">DFQ27_009206</name>
</gene>
<keyword evidence="7" id="KW-0067">ATP-binding</keyword>
<dbReference type="OrthoDB" id="1732493at2759"/>
<feature type="domain" description="Protein kinase" evidence="11">
    <location>
        <begin position="162"/>
        <end position="446"/>
    </location>
</feature>
<dbReference type="AlphaFoldDB" id="A0A9P6QH63"/>
<dbReference type="GO" id="GO:0005524">
    <property type="term" value="F:ATP binding"/>
    <property type="evidence" value="ECO:0007669"/>
    <property type="project" value="UniProtKB-KW"/>
</dbReference>
<accession>A0A9P6QH63</accession>
<comment type="catalytic activity">
    <reaction evidence="9">
        <text>L-seryl-[protein] + ATP = O-phospho-L-seryl-[protein] + ADP + H(+)</text>
        <dbReference type="Rhea" id="RHEA:17989"/>
        <dbReference type="Rhea" id="RHEA-COMP:9863"/>
        <dbReference type="Rhea" id="RHEA-COMP:11604"/>
        <dbReference type="ChEBI" id="CHEBI:15378"/>
        <dbReference type="ChEBI" id="CHEBI:29999"/>
        <dbReference type="ChEBI" id="CHEBI:30616"/>
        <dbReference type="ChEBI" id="CHEBI:83421"/>
        <dbReference type="ChEBI" id="CHEBI:456216"/>
        <dbReference type="EC" id="2.7.11.22"/>
    </reaction>
</comment>
<dbReference type="Gene3D" id="1.10.510.10">
    <property type="entry name" value="Transferase(Phosphotransferase) domain 1"/>
    <property type="match status" value="1"/>
</dbReference>
<evidence type="ECO:0000256" key="1">
    <source>
        <dbReference type="ARBA" id="ARBA00006485"/>
    </source>
</evidence>
<dbReference type="EC" id="2.7.11.22" evidence="2"/>
<dbReference type="PANTHER" id="PTHR24056:SF107">
    <property type="entry name" value="CYCLIN-DEPENDENT KINASE 11A-RELATED"/>
    <property type="match status" value="1"/>
</dbReference>
<dbReference type="InterPro" id="IPR011009">
    <property type="entry name" value="Kinase-like_dom_sf"/>
</dbReference>
<evidence type="ECO:0000256" key="5">
    <source>
        <dbReference type="ARBA" id="ARBA00022741"/>
    </source>
</evidence>
<feature type="region of interest" description="Disordered" evidence="10">
    <location>
        <begin position="101"/>
        <end position="130"/>
    </location>
</feature>
<dbReference type="InterPro" id="IPR045267">
    <property type="entry name" value="CDK11/PITSLRE_STKc"/>
</dbReference>
<feature type="compositionally biased region" description="Basic and acidic residues" evidence="10">
    <location>
        <begin position="25"/>
        <end position="38"/>
    </location>
</feature>
<evidence type="ECO:0000256" key="8">
    <source>
        <dbReference type="ARBA" id="ARBA00047811"/>
    </source>
</evidence>
<dbReference type="GO" id="GO:0005634">
    <property type="term" value="C:nucleus"/>
    <property type="evidence" value="ECO:0007669"/>
    <property type="project" value="TreeGrafter"/>
</dbReference>
<reference evidence="12" key="1">
    <citation type="journal article" date="2020" name="Fungal Divers.">
        <title>Resolving the Mortierellaceae phylogeny through synthesis of multi-gene phylogenetics and phylogenomics.</title>
        <authorList>
            <person name="Vandepol N."/>
            <person name="Liber J."/>
            <person name="Desiro A."/>
            <person name="Na H."/>
            <person name="Kennedy M."/>
            <person name="Barry K."/>
            <person name="Grigoriev I.V."/>
            <person name="Miller A.N."/>
            <person name="O'Donnell K."/>
            <person name="Stajich J.E."/>
            <person name="Bonito G."/>
        </authorList>
    </citation>
    <scope>NUCLEOTIDE SEQUENCE</scope>
    <source>
        <strain evidence="12">BC1065</strain>
    </source>
</reference>
<evidence type="ECO:0000256" key="9">
    <source>
        <dbReference type="ARBA" id="ARBA00048367"/>
    </source>
</evidence>
<evidence type="ECO:0000256" key="2">
    <source>
        <dbReference type="ARBA" id="ARBA00012425"/>
    </source>
</evidence>
<evidence type="ECO:0000259" key="11">
    <source>
        <dbReference type="PROSITE" id="PS50011"/>
    </source>
</evidence>
<keyword evidence="5" id="KW-0547">Nucleotide-binding</keyword>
<dbReference type="FunFam" id="1.10.510.10:FF:000211">
    <property type="entry name" value="Cyclin-dependent kinase G-2"/>
    <property type="match status" value="1"/>
</dbReference>
<comment type="caution">
    <text evidence="12">The sequence shown here is derived from an EMBL/GenBank/DDBJ whole genome shotgun (WGS) entry which is preliminary data.</text>
</comment>
<dbReference type="Gene3D" id="3.30.200.20">
    <property type="entry name" value="Phosphorylase Kinase, domain 1"/>
    <property type="match status" value="1"/>
</dbReference>
<dbReference type="FunFam" id="3.30.200.20:FF:000054">
    <property type="entry name" value="Cyclin-dependent kinase 11B"/>
    <property type="match status" value="1"/>
</dbReference>
<dbReference type="GO" id="GO:0007346">
    <property type="term" value="P:regulation of mitotic cell cycle"/>
    <property type="evidence" value="ECO:0007669"/>
    <property type="project" value="TreeGrafter"/>
</dbReference>
<dbReference type="SMART" id="SM00220">
    <property type="entry name" value="S_TKc"/>
    <property type="match status" value="1"/>
</dbReference>
<comment type="catalytic activity">
    <reaction evidence="8">
        <text>L-threonyl-[protein] + ATP = O-phospho-L-threonyl-[protein] + ADP + H(+)</text>
        <dbReference type="Rhea" id="RHEA:46608"/>
        <dbReference type="Rhea" id="RHEA-COMP:11060"/>
        <dbReference type="Rhea" id="RHEA-COMP:11605"/>
        <dbReference type="ChEBI" id="CHEBI:15378"/>
        <dbReference type="ChEBI" id="CHEBI:30013"/>
        <dbReference type="ChEBI" id="CHEBI:30616"/>
        <dbReference type="ChEBI" id="CHEBI:61977"/>
        <dbReference type="ChEBI" id="CHEBI:456216"/>
        <dbReference type="EC" id="2.7.11.22"/>
    </reaction>
</comment>
<comment type="similarity">
    <text evidence="1">Belongs to the protein kinase superfamily. CMGC Ser/Thr protein kinase family. CDC2/CDKX subfamily.</text>
</comment>
<dbReference type="InterPro" id="IPR000719">
    <property type="entry name" value="Prot_kinase_dom"/>
</dbReference>
<organism evidence="12 13">
    <name type="scientific">Actinomortierella ambigua</name>
    <dbReference type="NCBI Taxonomy" id="1343610"/>
    <lineage>
        <taxon>Eukaryota</taxon>
        <taxon>Fungi</taxon>
        <taxon>Fungi incertae sedis</taxon>
        <taxon>Mucoromycota</taxon>
        <taxon>Mortierellomycotina</taxon>
        <taxon>Mortierellomycetes</taxon>
        <taxon>Mortierellales</taxon>
        <taxon>Mortierellaceae</taxon>
        <taxon>Actinomortierella</taxon>
    </lineage>
</organism>
<dbReference type="Proteomes" id="UP000807716">
    <property type="component" value="Unassembled WGS sequence"/>
</dbReference>
<name>A0A9P6QH63_9FUNG</name>
<protein>
    <recommendedName>
        <fullName evidence="2">cyclin-dependent kinase</fullName>
        <ecNumber evidence="2">2.7.11.22</ecNumber>
    </recommendedName>
</protein>
<evidence type="ECO:0000256" key="10">
    <source>
        <dbReference type="SAM" id="MobiDB-lite"/>
    </source>
</evidence>
<dbReference type="InterPro" id="IPR008271">
    <property type="entry name" value="Ser/Thr_kinase_AS"/>
</dbReference>
<dbReference type="GO" id="GO:0004693">
    <property type="term" value="F:cyclin-dependent protein serine/threonine kinase activity"/>
    <property type="evidence" value="ECO:0007669"/>
    <property type="project" value="UniProtKB-EC"/>
</dbReference>
<sequence>MDSKWARLSDDEDDRQRKRRKEKHERKSREASHSREGSHTPQPSLRLESGGGREESKLRMVMDARGAAGGRRGASYQAASVTTSPAATAAAATLNTAGTTTTLVPPALQPPSLSSSSPSAPLSSSSSSAAAGSTSSALYTVRRAASSSQHPVLSQCRSVENYEKLNRISEGTYGVVYRARDRETGDIVALKKLKLDQEKNGFPITSLREIYTLLLAKHPHIVNVREIVVGDTLTQIFIVMDFIEHDLKELMSEMPQPFLQSEVKTLMLQLLSATELLHENWILHRDLKTSNLLLNNRGEIKVADFGLARRYGEPQGVMTQPVVTLWYRAPELLLGSKHYTTAVDMWSIGCIFGELVNNEPLMPGRGEADQLERMFKLLGMPTETTWPGFSKLPFAHHVPKFYQPNNNLRSRFPYLTENGLDLMNRMLAFDPAKRITAEEALHHPYFSEGPAPKHPSMFPTWPSKGERTGKRATSPSAPVAHHGQGDDDELGAGGGLFNVASQESTGFRLRV</sequence>
<dbReference type="CDD" id="cd07843">
    <property type="entry name" value="STKc_CDC2L1"/>
    <property type="match status" value="1"/>
</dbReference>
<dbReference type="InterPro" id="IPR050108">
    <property type="entry name" value="CDK"/>
</dbReference>
<feature type="region of interest" description="Disordered" evidence="10">
    <location>
        <begin position="446"/>
        <end position="497"/>
    </location>
</feature>
<evidence type="ECO:0000256" key="3">
    <source>
        <dbReference type="ARBA" id="ARBA00022527"/>
    </source>
</evidence>
<keyword evidence="3" id="KW-0723">Serine/threonine-protein kinase</keyword>
<proteinExistence type="inferred from homology"/>
<evidence type="ECO:0000313" key="12">
    <source>
        <dbReference type="EMBL" id="KAG0267059.1"/>
    </source>
</evidence>
<feature type="compositionally biased region" description="Basic and acidic residues" evidence="10">
    <location>
        <begin position="51"/>
        <end position="62"/>
    </location>
</feature>
<dbReference type="EMBL" id="JAAAJB010000082">
    <property type="protein sequence ID" value="KAG0267059.1"/>
    <property type="molecule type" value="Genomic_DNA"/>
</dbReference>
<evidence type="ECO:0000256" key="6">
    <source>
        <dbReference type="ARBA" id="ARBA00022777"/>
    </source>
</evidence>
<keyword evidence="6" id="KW-0418">Kinase</keyword>
<keyword evidence="4" id="KW-0808">Transferase</keyword>
<dbReference type="Pfam" id="PF00069">
    <property type="entry name" value="Pkinase"/>
    <property type="match status" value="1"/>
</dbReference>
<dbReference type="PROSITE" id="PS00108">
    <property type="entry name" value="PROTEIN_KINASE_ST"/>
    <property type="match status" value="1"/>
</dbReference>
<evidence type="ECO:0000256" key="7">
    <source>
        <dbReference type="ARBA" id="ARBA00022840"/>
    </source>
</evidence>
<evidence type="ECO:0000313" key="13">
    <source>
        <dbReference type="Proteomes" id="UP000807716"/>
    </source>
</evidence>
<dbReference type="SUPFAM" id="SSF56112">
    <property type="entry name" value="Protein kinase-like (PK-like)"/>
    <property type="match status" value="1"/>
</dbReference>
<keyword evidence="13" id="KW-1185">Reference proteome</keyword>
<dbReference type="PANTHER" id="PTHR24056">
    <property type="entry name" value="CELL DIVISION PROTEIN KINASE"/>
    <property type="match status" value="1"/>
</dbReference>
<feature type="region of interest" description="Disordered" evidence="10">
    <location>
        <begin position="1"/>
        <end position="72"/>
    </location>
</feature>